<dbReference type="PANTHER" id="PTHR41533:SF2">
    <property type="entry name" value="BLR7131 PROTEIN"/>
    <property type="match status" value="1"/>
</dbReference>
<feature type="active site" description="Proton donor/acceptor" evidence="7">
    <location>
        <position position="414"/>
    </location>
</feature>
<feature type="active site" description="Nucleophile" evidence="7">
    <location>
        <position position="433"/>
    </location>
</feature>
<dbReference type="Gene3D" id="1.10.101.10">
    <property type="entry name" value="PGBD-like superfamily/PGBD"/>
    <property type="match status" value="1"/>
</dbReference>
<dbReference type="GO" id="GO:0004180">
    <property type="term" value="F:carboxypeptidase activity"/>
    <property type="evidence" value="ECO:0007669"/>
    <property type="project" value="UniProtKB-ARBA"/>
</dbReference>
<dbReference type="GO" id="GO:0009252">
    <property type="term" value="P:peptidoglycan biosynthetic process"/>
    <property type="evidence" value="ECO:0007669"/>
    <property type="project" value="UniProtKB-UniPathway"/>
</dbReference>
<dbReference type="GO" id="GO:0016740">
    <property type="term" value="F:transferase activity"/>
    <property type="evidence" value="ECO:0007669"/>
    <property type="project" value="UniProtKB-KW"/>
</dbReference>
<dbReference type="SUPFAM" id="SSF141523">
    <property type="entry name" value="L,D-transpeptidase catalytic domain-like"/>
    <property type="match status" value="1"/>
</dbReference>
<evidence type="ECO:0000313" key="10">
    <source>
        <dbReference type="Proteomes" id="UP000536534"/>
    </source>
</evidence>
<proteinExistence type="inferred from homology"/>
<dbReference type="Proteomes" id="UP000536534">
    <property type="component" value="Unassembled WGS sequence"/>
</dbReference>
<dbReference type="InterPro" id="IPR005490">
    <property type="entry name" value="LD_TPept_cat_dom"/>
</dbReference>
<dbReference type="Pfam" id="PF20142">
    <property type="entry name" value="Scaffold"/>
    <property type="match status" value="1"/>
</dbReference>
<name>A0A7X7LTU4_9RHOO</name>
<keyword evidence="6 7" id="KW-0961">Cell wall biogenesis/degradation</keyword>
<dbReference type="CDD" id="cd16913">
    <property type="entry name" value="YkuD_like"/>
    <property type="match status" value="1"/>
</dbReference>
<dbReference type="Pfam" id="PF03734">
    <property type="entry name" value="YkuD"/>
    <property type="match status" value="1"/>
</dbReference>
<reference evidence="9 10" key="1">
    <citation type="journal article" date="2020" name="Biotechnol. Biofuels">
        <title>New insights from the biogas microbiome by comprehensive genome-resolved metagenomics of nearly 1600 species originating from multiple anaerobic digesters.</title>
        <authorList>
            <person name="Campanaro S."/>
            <person name="Treu L."/>
            <person name="Rodriguez-R L.M."/>
            <person name="Kovalovszki A."/>
            <person name="Ziels R.M."/>
            <person name="Maus I."/>
            <person name="Zhu X."/>
            <person name="Kougias P.G."/>
            <person name="Basile A."/>
            <person name="Luo G."/>
            <person name="Schluter A."/>
            <person name="Konstantinidis K.T."/>
            <person name="Angelidaki I."/>
        </authorList>
    </citation>
    <scope>NUCLEOTIDE SEQUENCE [LARGE SCALE GENOMIC DNA]</scope>
    <source>
        <strain evidence="9">AS06rmzACSIP_256</strain>
    </source>
</reference>
<evidence type="ECO:0000256" key="3">
    <source>
        <dbReference type="ARBA" id="ARBA00022679"/>
    </source>
</evidence>
<dbReference type="EMBL" id="JAAYYV010000025">
    <property type="protein sequence ID" value="NLF52985.1"/>
    <property type="molecule type" value="Genomic_DNA"/>
</dbReference>
<protein>
    <submittedName>
        <fullName evidence="9">L,D-transpeptidase family protein</fullName>
    </submittedName>
</protein>
<evidence type="ECO:0000256" key="1">
    <source>
        <dbReference type="ARBA" id="ARBA00004752"/>
    </source>
</evidence>
<evidence type="ECO:0000256" key="2">
    <source>
        <dbReference type="ARBA" id="ARBA00005992"/>
    </source>
</evidence>
<evidence type="ECO:0000256" key="4">
    <source>
        <dbReference type="ARBA" id="ARBA00022960"/>
    </source>
</evidence>
<dbReference type="PROSITE" id="PS52029">
    <property type="entry name" value="LD_TPASE"/>
    <property type="match status" value="1"/>
</dbReference>
<comment type="caution">
    <text evidence="9">The sequence shown here is derived from an EMBL/GenBank/DDBJ whole genome shotgun (WGS) entry which is preliminary data.</text>
</comment>
<keyword evidence="5 7" id="KW-0573">Peptidoglycan synthesis</keyword>
<accession>A0A7X7LTU4</accession>
<gene>
    <name evidence="9" type="ORF">GX576_01010</name>
</gene>
<evidence type="ECO:0000256" key="7">
    <source>
        <dbReference type="PROSITE-ProRule" id="PRU01373"/>
    </source>
</evidence>
<dbReference type="InterPro" id="IPR036365">
    <property type="entry name" value="PGBD-like_sf"/>
</dbReference>
<dbReference type="InterPro" id="IPR045380">
    <property type="entry name" value="LD_TPept_scaffold_dom"/>
</dbReference>
<evidence type="ECO:0000259" key="8">
    <source>
        <dbReference type="PROSITE" id="PS52029"/>
    </source>
</evidence>
<keyword evidence="4 7" id="KW-0133">Cell shape</keyword>
<sequence length="531" mass="58289">MLLPLAVSAQYGYSTEMSALIRSQIEQLAGEPKVEWREELSRFYARRGDRPAWDTADGIHRLVAAIETLRDDGLEVADYDLSHLRSLAGKHALGERVFRELLASRVLLRALGDLSFGRLDPAQVEPVWHAETTPPAFLNRARLVELAELATEDPMRALAQARPDLPEYRVLRAALAPLRAVQALGGWPVVGAGPTLRPGALDPRVPALRERLRIAGHEVGERRDTAYEGALVEAVRAFQREHRLDVDGALGPATLAALDASPAARIRQLQANLERLRWYAREREPTGVVVDVAGAVLTYFRDGSPIWRTRVQVGRPTRETPLLKSEVTHFTFNPTWTVPPTILREDKLPVIRRDPGYLARNRMKVIGSGGRVIPPDEIDWSNPGGLILRQDAGPGNALGQVVIRFPNPFAVYLHDTPSKRLFDRNARSTSSGCVRVEGALELVALISADGGGPDEAAAKAILDSRRTRNVSLQRRVPIVVVYWTAGVDEDGSLAYRPDIYGLDAPIVQALGERRASLAAEAGARPAALALR</sequence>
<dbReference type="AlphaFoldDB" id="A0A7X7LTU4"/>
<dbReference type="GO" id="GO:0071555">
    <property type="term" value="P:cell wall organization"/>
    <property type="evidence" value="ECO:0007669"/>
    <property type="project" value="UniProtKB-UniRule"/>
</dbReference>
<dbReference type="Gene3D" id="2.40.440.10">
    <property type="entry name" value="L,D-transpeptidase catalytic domain-like"/>
    <property type="match status" value="1"/>
</dbReference>
<dbReference type="InterPro" id="IPR052905">
    <property type="entry name" value="LD-transpeptidase_YkuD-like"/>
</dbReference>
<dbReference type="UniPathway" id="UPA00219"/>
<dbReference type="SUPFAM" id="SSF47090">
    <property type="entry name" value="PGBD-like"/>
    <property type="match status" value="1"/>
</dbReference>
<comment type="pathway">
    <text evidence="1 7">Cell wall biogenesis; peptidoglycan biosynthesis.</text>
</comment>
<comment type="similarity">
    <text evidence="2">Belongs to the YkuD family.</text>
</comment>
<dbReference type="InterPro" id="IPR036366">
    <property type="entry name" value="PGBDSf"/>
</dbReference>
<evidence type="ECO:0000256" key="5">
    <source>
        <dbReference type="ARBA" id="ARBA00022984"/>
    </source>
</evidence>
<dbReference type="GO" id="GO:0008360">
    <property type="term" value="P:regulation of cell shape"/>
    <property type="evidence" value="ECO:0007669"/>
    <property type="project" value="UniProtKB-UniRule"/>
</dbReference>
<dbReference type="InterPro" id="IPR002477">
    <property type="entry name" value="Peptidoglycan-bd-like"/>
</dbReference>
<feature type="domain" description="L,D-TPase catalytic" evidence="8">
    <location>
        <begin position="286"/>
        <end position="462"/>
    </location>
</feature>
<evidence type="ECO:0000313" key="9">
    <source>
        <dbReference type="EMBL" id="NLF52985.1"/>
    </source>
</evidence>
<dbReference type="InterPro" id="IPR038063">
    <property type="entry name" value="Transpep_catalytic_dom"/>
</dbReference>
<dbReference type="Pfam" id="PF01471">
    <property type="entry name" value="PG_binding_1"/>
    <property type="match status" value="1"/>
</dbReference>
<dbReference type="PANTHER" id="PTHR41533">
    <property type="entry name" value="L,D-TRANSPEPTIDASE HI_1667-RELATED"/>
    <property type="match status" value="1"/>
</dbReference>
<organism evidence="9 10">
    <name type="scientific">Thauera phenolivorans</name>
    <dbReference type="NCBI Taxonomy" id="1792543"/>
    <lineage>
        <taxon>Bacteria</taxon>
        <taxon>Pseudomonadati</taxon>
        <taxon>Pseudomonadota</taxon>
        <taxon>Betaproteobacteria</taxon>
        <taxon>Rhodocyclales</taxon>
        <taxon>Zoogloeaceae</taxon>
        <taxon>Thauera</taxon>
    </lineage>
</organism>
<evidence type="ECO:0000256" key="6">
    <source>
        <dbReference type="ARBA" id="ARBA00023316"/>
    </source>
</evidence>
<keyword evidence="3" id="KW-0808">Transferase</keyword>
<dbReference type="OrthoDB" id="9778545at2"/>